<dbReference type="SUPFAM" id="SSF53383">
    <property type="entry name" value="PLP-dependent transferases"/>
    <property type="match status" value="1"/>
</dbReference>
<dbReference type="Gene3D" id="3.90.1150.10">
    <property type="entry name" value="Aspartate Aminotransferase, domain 1"/>
    <property type="match status" value="1"/>
</dbReference>
<dbReference type="InterPro" id="IPR015422">
    <property type="entry name" value="PyrdxlP-dep_Trfase_small"/>
</dbReference>
<dbReference type="GO" id="GO:0030170">
    <property type="term" value="F:pyridoxal phosphate binding"/>
    <property type="evidence" value="ECO:0007669"/>
    <property type="project" value="InterPro"/>
</dbReference>
<dbReference type="Gene3D" id="3.40.640.10">
    <property type="entry name" value="Type I PLP-dependent aspartate aminotransferase-like (Major domain)"/>
    <property type="match status" value="1"/>
</dbReference>
<dbReference type="InterPro" id="IPR004839">
    <property type="entry name" value="Aminotransferase_I/II_large"/>
</dbReference>
<sequence length="425" mass="44592">MQSGIALDMGSHAEGTDVTSSDIHQNGRRTAGPLGAYRLDELRARHSAKWREYPADVLPVWVAEMDTPLAPPIAAALAEALERGDTGYAVPGGLPEAYAGFSARRFGWRPDPAAMRLVPDVMMGVVEALHLVTEPGDPVVINTPAYPPYFYWLPRIGRPVVASPLALTADGYRLDLDALEREFAGGARAFLLCNPHNPTGLVPAAEELREVARLADRHGVRVISDEIHAPIVHPGARHVPFGALDAESAARSIMLASASKAWNLAGLKGALAVPGGAPAAADLARMDPEVGTGAGLLGVIAAEAAFSAGEAWLDELLAGLTANRDLLAALLREHLPEVGYQPPQGTYLAWLDFRVLGLGDDPAEWFLRRGDVALYPGLKFGAEGAGHARFNFATGPELVAEAVGRMAAALGRPPAAIAGGAPAAT</sequence>
<feature type="domain" description="Aminotransferase class I/classII large" evidence="7">
    <location>
        <begin position="128"/>
        <end position="403"/>
    </location>
</feature>
<dbReference type="PANTHER" id="PTHR43525">
    <property type="entry name" value="PROTEIN MALY"/>
    <property type="match status" value="1"/>
</dbReference>
<evidence type="ECO:0000259" key="7">
    <source>
        <dbReference type="Pfam" id="PF00155"/>
    </source>
</evidence>
<evidence type="ECO:0000313" key="9">
    <source>
        <dbReference type="Proteomes" id="UP000655287"/>
    </source>
</evidence>
<name>A0A919V273_9ACTN</name>
<dbReference type="InterPro" id="IPR015424">
    <property type="entry name" value="PyrdxlP-dep_Trfase"/>
</dbReference>
<dbReference type="InterPro" id="IPR015421">
    <property type="entry name" value="PyrdxlP-dep_Trfase_major"/>
</dbReference>
<organism evidence="8 9">
    <name type="scientific">Sphaerisporangium rufum</name>
    <dbReference type="NCBI Taxonomy" id="1381558"/>
    <lineage>
        <taxon>Bacteria</taxon>
        <taxon>Bacillati</taxon>
        <taxon>Actinomycetota</taxon>
        <taxon>Actinomycetes</taxon>
        <taxon>Streptosporangiales</taxon>
        <taxon>Streptosporangiaceae</taxon>
        <taxon>Sphaerisporangium</taxon>
    </lineage>
</organism>
<comment type="similarity">
    <text evidence="5">Belongs to the class-II pyridoxal-phosphate-dependent aminotransferase family. MalY/PatB cystathionine beta-lyase subfamily.</text>
</comment>
<proteinExistence type="inferred from homology"/>
<dbReference type="AlphaFoldDB" id="A0A919V273"/>
<dbReference type="Proteomes" id="UP000655287">
    <property type="component" value="Unassembled WGS sequence"/>
</dbReference>
<evidence type="ECO:0000313" key="8">
    <source>
        <dbReference type="EMBL" id="GII78628.1"/>
    </source>
</evidence>
<dbReference type="EC" id="4.4.1.13" evidence="2"/>
<dbReference type="GO" id="GO:0047804">
    <property type="term" value="F:cysteine-S-conjugate beta-lyase activity"/>
    <property type="evidence" value="ECO:0007669"/>
    <property type="project" value="UniProtKB-EC"/>
</dbReference>
<accession>A0A919V273</accession>
<dbReference type="CDD" id="cd00609">
    <property type="entry name" value="AAT_like"/>
    <property type="match status" value="1"/>
</dbReference>
<dbReference type="EMBL" id="BOOU01000051">
    <property type="protein sequence ID" value="GII78628.1"/>
    <property type="molecule type" value="Genomic_DNA"/>
</dbReference>
<evidence type="ECO:0000256" key="4">
    <source>
        <dbReference type="ARBA" id="ARBA00023239"/>
    </source>
</evidence>
<keyword evidence="9" id="KW-1185">Reference proteome</keyword>
<dbReference type="InterPro" id="IPR051798">
    <property type="entry name" value="Class-II_PLP-Dep_Aminotrans"/>
</dbReference>
<keyword evidence="3" id="KW-0663">Pyridoxal phosphate</keyword>
<dbReference type="PANTHER" id="PTHR43525:SF2">
    <property type="entry name" value="CYSTATHIONINE BETA-LYASE-RELATED"/>
    <property type="match status" value="1"/>
</dbReference>
<protein>
    <recommendedName>
        <fullName evidence="2">cysteine-S-conjugate beta-lyase</fullName>
        <ecNumber evidence="2">4.4.1.13</ecNumber>
    </recommendedName>
</protein>
<evidence type="ECO:0000256" key="1">
    <source>
        <dbReference type="ARBA" id="ARBA00001933"/>
    </source>
</evidence>
<gene>
    <name evidence="8" type="ORF">Sru01_36100</name>
</gene>
<dbReference type="Pfam" id="PF00155">
    <property type="entry name" value="Aminotran_1_2"/>
    <property type="match status" value="1"/>
</dbReference>
<evidence type="ECO:0000256" key="5">
    <source>
        <dbReference type="ARBA" id="ARBA00037974"/>
    </source>
</evidence>
<evidence type="ECO:0000256" key="6">
    <source>
        <dbReference type="SAM" id="MobiDB-lite"/>
    </source>
</evidence>
<comment type="caution">
    <text evidence="8">The sequence shown here is derived from an EMBL/GenBank/DDBJ whole genome shotgun (WGS) entry which is preliminary data.</text>
</comment>
<evidence type="ECO:0000256" key="3">
    <source>
        <dbReference type="ARBA" id="ARBA00022898"/>
    </source>
</evidence>
<feature type="region of interest" description="Disordered" evidence="6">
    <location>
        <begin position="1"/>
        <end position="30"/>
    </location>
</feature>
<keyword evidence="4" id="KW-0456">Lyase</keyword>
<comment type="cofactor">
    <cofactor evidence="1">
        <name>pyridoxal 5'-phosphate</name>
        <dbReference type="ChEBI" id="CHEBI:597326"/>
    </cofactor>
</comment>
<reference evidence="8" key="1">
    <citation type="submission" date="2021-01" db="EMBL/GenBank/DDBJ databases">
        <title>Whole genome shotgun sequence of Sphaerisporangium rufum NBRC 109079.</title>
        <authorList>
            <person name="Komaki H."/>
            <person name="Tamura T."/>
        </authorList>
    </citation>
    <scope>NUCLEOTIDE SEQUENCE</scope>
    <source>
        <strain evidence="8">NBRC 109079</strain>
    </source>
</reference>
<evidence type="ECO:0000256" key="2">
    <source>
        <dbReference type="ARBA" id="ARBA00012224"/>
    </source>
</evidence>